<evidence type="ECO:0000313" key="2">
    <source>
        <dbReference type="Proteomes" id="UP000789405"/>
    </source>
</evidence>
<accession>A0A9N9E1V3</accession>
<protein>
    <submittedName>
        <fullName evidence="1">17581_t:CDS:1</fullName>
    </submittedName>
</protein>
<dbReference type="Proteomes" id="UP000789405">
    <property type="component" value="Unassembled WGS sequence"/>
</dbReference>
<evidence type="ECO:0000313" key="1">
    <source>
        <dbReference type="EMBL" id="CAG8661050.1"/>
    </source>
</evidence>
<organism evidence="1 2">
    <name type="scientific">Dentiscutata erythropus</name>
    <dbReference type="NCBI Taxonomy" id="1348616"/>
    <lineage>
        <taxon>Eukaryota</taxon>
        <taxon>Fungi</taxon>
        <taxon>Fungi incertae sedis</taxon>
        <taxon>Mucoromycota</taxon>
        <taxon>Glomeromycotina</taxon>
        <taxon>Glomeromycetes</taxon>
        <taxon>Diversisporales</taxon>
        <taxon>Gigasporaceae</taxon>
        <taxon>Dentiscutata</taxon>
    </lineage>
</organism>
<comment type="caution">
    <text evidence="1">The sequence shown here is derived from an EMBL/GenBank/DDBJ whole genome shotgun (WGS) entry which is preliminary data.</text>
</comment>
<sequence length="44" mass="5377">MEIEIFITAELARKQDAHSLRRRTFEIDIQNIYDFKNLKESKQH</sequence>
<proteinExistence type="predicted"/>
<gene>
    <name evidence="1" type="ORF">DERYTH_LOCUS10714</name>
</gene>
<name>A0A9N9E1V3_9GLOM</name>
<keyword evidence="2" id="KW-1185">Reference proteome</keyword>
<reference evidence="1" key="1">
    <citation type="submission" date="2021-06" db="EMBL/GenBank/DDBJ databases">
        <authorList>
            <person name="Kallberg Y."/>
            <person name="Tangrot J."/>
            <person name="Rosling A."/>
        </authorList>
    </citation>
    <scope>NUCLEOTIDE SEQUENCE</scope>
    <source>
        <strain evidence="1">MA453B</strain>
    </source>
</reference>
<dbReference type="EMBL" id="CAJVPY010006349">
    <property type="protein sequence ID" value="CAG8661050.1"/>
    <property type="molecule type" value="Genomic_DNA"/>
</dbReference>
<dbReference type="AlphaFoldDB" id="A0A9N9E1V3"/>